<sequence>MGREGRSLTGPGTLQPAAASGPGRAVSESVLAGSLWSGNPDARAVLQEGRNVIRKLGAKALGNAFEARYVLDLAVSKYLDKPVPLPTEVGIRASQVYARAKQIITECQGDSMGSTRASAGRVGIRAHDMELLCAAGYLIFALQALRQGRRELRKDVFSGHLHGQLRHIQDEFDRAVELVQAAEELEAARRILVAEKRRSERSAAPRRPRRKRVVARSRAAASRLTSSVGASPLASRRPLA</sequence>
<protein>
    <submittedName>
        <fullName evidence="2">Uncharacterized protein</fullName>
    </submittedName>
</protein>
<feature type="region of interest" description="Disordered" evidence="1">
    <location>
        <begin position="197"/>
        <end position="240"/>
    </location>
</feature>
<feature type="compositionally biased region" description="Basic residues" evidence="1">
    <location>
        <begin position="204"/>
        <end position="215"/>
    </location>
</feature>
<evidence type="ECO:0000313" key="3">
    <source>
        <dbReference type="Proteomes" id="UP000323011"/>
    </source>
</evidence>
<dbReference type="EMBL" id="VLTN01000070">
    <property type="protein sequence ID" value="KAA0147252.1"/>
    <property type="molecule type" value="Genomic_DNA"/>
</dbReference>
<organism evidence="2 3">
    <name type="scientific">Cafeteria roenbergensis</name>
    <name type="common">Marine flagellate</name>
    <dbReference type="NCBI Taxonomy" id="33653"/>
    <lineage>
        <taxon>Eukaryota</taxon>
        <taxon>Sar</taxon>
        <taxon>Stramenopiles</taxon>
        <taxon>Bigyra</taxon>
        <taxon>Opalozoa</taxon>
        <taxon>Bicosoecida</taxon>
        <taxon>Cafeteriaceae</taxon>
        <taxon>Cafeteria</taxon>
    </lineage>
</organism>
<reference evidence="2 3" key="1">
    <citation type="submission" date="2019-07" db="EMBL/GenBank/DDBJ databases">
        <title>Genomes of Cafeteria roenbergensis.</title>
        <authorList>
            <person name="Fischer M.G."/>
            <person name="Hackl T."/>
            <person name="Roman M."/>
        </authorList>
    </citation>
    <scope>NUCLEOTIDE SEQUENCE [LARGE SCALE GENOMIC DNA]</scope>
    <source>
        <strain evidence="2 3">BVI</strain>
    </source>
</reference>
<feature type="region of interest" description="Disordered" evidence="1">
    <location>
        <begin position="1"/>
        <end position="22"/>
    </location>
</feature>
<evidence type="ECO:0000256" key="1">
    <source>
        <dbReference type="SAM" id="MobiDB-lite"/>
    </source>
</evidence>
<proteinExistence type="predicted"/>
<keyword evidence="3" id="KW-1185">Reference proteome</keyword>
<evidence type="ECO:0000313" key="2">
    <source>
        <dbReference type="EMBL" id="KAA0147252.1"/>
    </source>
</evidence>
<dbReference type="Proteomes" id="UP000323011">
    <property type="component" value="Unassembled WGS sequence"/>
</dbReference>
<gene>
    <name evidence="2" type="ORF">FNF29_07513</name>
</gene>
<comment type="caution">
    <text evidence="2">The sequence shown here is derived from an EMBL/GenBank/DDBJ whole genome shotgun (WGS) entry which is preliminary data.</text>
</comment>
<dbReference type="AlphaFoldDB" id="A0A5A8C2D4"/>
<accession>A0A5A8C2D4</accession>
<name>A0A5A8C2D4_CAFRO</name>